<dbReference type="GO" id="GO:0071578">
    <property type="term" value="P:zinc ion import across plasma membrane"/>
    <property type="evidence" value="ECO:0007669"/>
    <property type="project" value="TreeGrafter"/>
</dbReference>
<proteinExistence type="predicted"/>
<feature type="transmembrane region" description="Helical" evidence="6">
    <location>
        <begin position="132"/>
        <end position="151"/>
    </location>
</feature>
<dbReference type="Proteomes" id="UP000054771">
    <property type="component" value="Unassembled WGS sequence"/>
</dbReference>
<feature type="region of interest" description="Disordered" evidence="5">
    <location>
        <begin position="207"/>
        <end position="254"/>
    </location>
</feature>
<sequence>MEAAATLLLRSVIQDEVNDASISCETGNDFNGALPLRISSIFVILLGSLAGIIFPLLARPPPTSTSSLPTSSPKRLFSKTRFKIHIPQPLLFASKHFSSGILLATAFIHLLAPASEALRNPCLTGVITEYPWVEGIVLVTVVGTFFVEILVDVFAGHGSGYSPVGGSEGCEEGKDEYGGLPGSGEAGSPEGEWDGLLRSGSDYSLSLSETETVEEDDSNTNLNSGFPSTSQTSICATNNAPSTPSHSHSRIHSQNNWKPPLTRLLILESSIILHSLLIGLSLSVAGAEFPTLYAVLVFHQTFEGLGLGTRLAEIPWPAHKKSTPYMLGVAYALSTPLAIAVGLCVRGSYSPGSQGVLIVSGVFDSVSAGVLIYSGLVEVLARECLVQPGLHQHSQGEGQGEGGEGRRKDVRGVFAAFFWLCVGAAAMAVLGKWA</sequence>
<feature type="transmembrane region" description="Helical" evidence="6">
    <location>
        <begin position="38"/>
        <end position="58"/>
    </location>
</feature>
<dbReference type="PANTHER" id="PTHR11040:SF69">
    <property type="entry name" value="ZINC-REGULATED TRANSPORTER 2"/>
    <property type="match status" value="1"/>
</dbReference>
<evidence type="ECO:0000313" key="7">
    <source>
        <dbReference type="EMBL" id="CEL05749.1"/>
    </source>
</evidence>
<feature type="transmembrane region" description="Helical" evidence="6">
    <location>
        <begin position="264"/>
        <end position="287"/>
    </location>
</feature>
<feature type="transmembrane region" description="Helical" evidence="6">
    <location>
        <begin position="357"/>
        <end position="376"/>
    </location>
</feature>
<evidence type="ECO:0000256" key="4">
    <source>
        <dbReference type="ARBA" id="ARBA00023136"/>
    </source>
</evidence>
<organism evidence="7 8">
    <name type="scientific">Aspergillus calidoustus</name>
    <dbReference type="NCBI Taxonomy" id="454130"/>
    <lineage>
        <taxon>Eukaryota</taxon>
        <taxon>Fungi</taxon>
        <taxon>Dikarya</taxon>
        <taxon>Ascomycota</taxon>
        <taxon>Pezizomycotina</taxon>
        <taxon>Eurotiomycetes</taxon>
        <taxon>Eurotiomycetidae</taxon>
        <taxon>Eurotiales</taxon>
        <taxon>Aspergillaceae</taxon>
        <taxon>Aspergillus</taxon>
        <taxon>Aspergillus subgen. Nidulantes</taxon>
    </lineage>
</organism>
<name>A0A0U4Z7R0_ASPCI</name>
<evidence type="ECO:0000256" key="3">
    <source>
        <dbReference type="ARBA" id="ARBA00022989"/>
    </source>
</evidence>
<evidence type="ECO:0000256" key="1">
    <source>
        <dbReference type="ARBA" id="ARBA00004141"/>
    </source>
</evidence>
<accession>A0A0U4Z7R0</accession>
<evidence type="ECO:0000256" key="2">
    <source>
        <dbReference type="ARBA" id="ARBA00022692"/>
    </source>
</evidence>
<dbReference type="GO" id="GO:0005886">
    <property type="term" value="C:plasma membrane"/>
    <property type="evidence" value="ECO:0007669"/>
    <property type="project" value="TreeGrafter"/>
</dbReference>
<keyword evidence="3 6" id="KW-1133">Transmembrane helix</keyword>
<dbReference type="STRING" id="454130.A0A0U4Z7R0"/>
<protein>
    <submittedName>
        <fullName evidence="7">Uncharacterized protein</fullName>
    </submittedName>
</protein>
<dbReference type="EMBL" id="CDMC01000005">
    <property type="protein sequence ID" value="CEL05749.1"/>
    <property type="molecule type" value="Genomic_DNA"/>
</dbReference>
<evidence type="ECO:0000256" key="6">
    <source>
        <dbReference type="SAM" id="Phobius"/>
    </source>
</evidence>
<feature type="region of interest" description="Disordered" evidence="5">
    <location>
        <begin position="165"/>
        <end position="193"/>
    </location>
</feature>
<dbReference type="OrthoDB" id="448280at2759"/>
<evidence type="ECO:0000256" key="5">
    <source>
        <dbReference type="SAM" id="MobiDB-lite"/>
    </source>
</evidence>
<feature type="transmembrane region" description="Helical" evidence="6">
    <location>
        <begin position="90"/>
        <end position="112"/>
    </location>
</feature>
<evidence type="ECO:0000313" key="8">
    <source>
        <dbReference type="Proteomes" id="UP000054771"/>
    </source>
</evidence>
<dbReference type="Pfam" id="PF02535">
    <property type="entry name" value="Zip"/>
    <property type="match status" value="1"/>
</dbReference>
<comment type="subcellular location">
    <subcellularLocation>
        <location evidence="1">Membrane</location>
        <topology evidence="1">Multi-pass membrane protein</topology>
    </subcellularLocation>
</comment>
<dbReference type="InterPro" id="IPR003689">
    <property type="entry name" value="ZIP"/>
</dbReference>
<dbReference type="GO" id="GO:0000007">
    <property type="term" value="F:low-affinity zinc ion transmembrane transporter activity"/>
    <property type="evidence" value="ECO:0007669"/>
    <property type="project" value="TreeGrafter"/>
</dbReference>
<feature type="transmembrane region" description="Helical" evidence="6">
    <location>
        <begin position="412"/>
        <end position="431"/>
    </location>
</feature>
<keyword evidence="4 6" id="KW-0472">Membrane</keyword>
<dbReference type="AlphaFoldDB" id="A0A0U4Z7R0"/>
<feature type="compositionally biased region" description="Polar residues" evidence="5">
    <location>
        <begin position="219"/>
        <end position="254"/>
    </location>
</feature>
<reference evidence="8" key="1">
    <citation type="journal article" date="2016" name="Genome Announc.">
        <title>Draft genome sequences of fungus Aspergillus calidoustus.</title>
        <authorList>
            <person name="Horn F."/>
            <person name="Linde J."/>
            <person name="Mattern D.J."/>
            <person name="Walther G."/>
            <person name="Guthke R."/>
            <person name="Scherlach K."/>
            <person name="Martin K."/>
            <person name="Brakhage A.A."/>
            <person name="Petzke L."/>
            <person name="Valiante V."/>
        </authorList>
    </citation>
    <scope>NUCLEOTIDE SEQUENCE [LARGE SCALE GENOMIC DNA]</scope>
    <source>
        <strain evidence="8">SF006504</strain>
    </source>
</reference>
<dbReference type="PANTHER" id="PTHR11040">
    <property type="entry name" value="ZINC/IRON TRANSPORTER"/>
    <property type="match status" value="1"/>
</dbReference>
<keyword evidence="8" id="KW-1185">Reference proteome</keyword>
<feature type="transmembrane region" description="Helical" evidence="6">
    <location>
        <begin position="325"/>
        <end position="345"/>
    </location>
</feature>
<keyword evidence="2 6" id="KW-0812">Transmembrane</keyword>
<gene>
    <name evidence="7" type="ORF">ASPCAL06864</name>
</gene>